<reference evidence="1" key="1">
    <citation type="submission" date="2013-12" db="EMBL/GenBank/DDBJ databases">
        <title>The Genome Sequence of Aphanomyces invadans NJM9701.</title>
        <authorList>
            <consortium name="The Broad Institute Genomics Platform"/>
            <person name="Russ C."/>
            <person name="Tyler B."/>
            <person name="van West P."/>
            <person name="Dieguez-Uribeondo J."/>
            <person name="Young S.K."/>
            <person name="Zeng Q."/>
            <person name="Gargeya S."/>
            <person name="Fitzgerald M."/>
            <person name="Abouelleil A."/>
            <person name="Alvarado L."/>
            <person name="Chapman S.B."/>
            <person name="Gainer-Dewar J."/>
            <person name="Goldberg J."/>
            <person name="Griggs A."/>
            <person name="Gujja S."/>
            <person name="Hansen M."/>
            <person name="Howarth C."/>
            <person name="Imamovic A."/>
            <person name="Ireland A."/>
            <person name="Larimer J."/>
            <person name="McCowan C."/>
            <person name="Murphy C."/>
            <person name="Pearson M."/>
            <person name="Poon T.W."/>
            <person name="Priest M."/>
            <person name="Roberts A."/>
            <person name="Saif S."/>
            <person name="Shea T."/>
            <person name="Sykes S."/>
            <person name="Wortman J."/>
            <person name="Nusbaum C."/>
            <person name="Birren B."/>
        </authorList>
    </citation>
    <scope>NUCLEOTIDE SEQUENCE [LARGE SCALE GENOMIC DNA]</scope>
    <source>
        <strain evidence="1">NJM9701</strain>
    </source>
</reference>
<sequence length="158" mass="16828">MVARDKSGLQSADEANATLNASFELKATLHTCRRLFLAVVVRARHGSSGAVRAATDKLDVTEAALDVMLSVKRTPASSCTATYGIADVAIVARTCRACVVAPCTADVAWIASVPTQFNCGKTLPSTYARYTELPALTPEVDGAVGQNTLQREYRRHSV</sequence>
<dbReference type="AlphaFoldDB" id="A0A024U0V3"/>
<proteinExistence type="predicted"/>
<dbReference type="GeneID" id="20084934"/>
<dbReference type="EMBL" id="KI913966">
    <property type="protein sequence ID" value="ETV99844.1"/>
    <property type="molecule type" value="Genomic_DNA"/>
</dbReference>
<dbReference type="VEuPathDB" id="FungiDB:H310_07884"/>
<name>A0A024U0V3_9STRA</name>
<protein>
    <submittedName>
        <fullName evidence="1">Uncharacterized protein</fullName>
    </submittedName>
</protein>
<dbReference type="RefSeq" id="XP_008871620.1">
    <property type="nucleotide sequence ID" value="XM_008873398.1"/>
</dbReference>
<gene>
    <name evidence="1" type="ORF">H310_07884</name>
</gene>
<evidence type="ECO:0000313" key="1">
    <source>
        <dbReference type="EMBL" id="ETV99844.1"/>
    </source>
</evidence>
<organism evidence="1">
    <name type="scientific">Aphanomyces invadans</name>
    <dbReference type="NCBI Taxonomy" id="157072"/>
    <lineage>
        <taxon>Eukaryota</taxon>
        <taxon>Sar</taxon>
        <taxon>Stramenopiles</taxon>
        <taxon>Oomycota</taxon>
        <taxon>Saprolegniomycetes</taxon>
        <taxon>Saprolegniales</taxon>
        <taxon>Verrucalvaceae</taxon>
        <taxon>Aphanomyces</taxon>
    </lineage>
</organism>
<accession>A0A024U0V3</accession>